<keyword evidence="2" id="KW-1185">Reference proteome</keyword>
<organism evidence="1 2">
    <name type="scientific">Candidatus Epulonipiscium fishelsonii</name>
    <dbReference type="NCBI Taxonomy" id="77094"/>
    <lineage>
        <taxon>Bacteria</taxon>
        <taxon>Bacillati</taxon>
        <taxon>Bacillota</taxon>
        <taxon>Clostridia</taxon>
        <taxon>Lachnospirales</taxon>
        <taxon>Lachnospiraceae</taxon>
        <taxon>Candidatus Epulonipiscium</taxon>
    </lineage>
</organism>
<dbReference type="Proteomes" id="UP000188637">
    <property type="component" value="Unassembled WGS sequence"/>
</dbReference>
<protein>
    <submittedName>
        <fullName evidence="1">Uncharacterized protein</fullName>
    </submittedName>
</protein>
<name>A0ACC8XHC4_9FIRM</name>
<evidence type="ECO:0000313" key="1">
    <source>
        <dbReference type="EMBL" id="ONI42900.1"/>
    </source>
</evidence>
<comment type="caution">
    <text evidence="1">The sequence shown here is derived from an EMBL/GenBank/DDBJ whole genome shotgun (WGS) entry which is preliminary data.</text>
</comment>
<proteinExistence type="predicted"/>
<sequence length="246" mass="27457">MWKTAKCEIQGRGHEKENIPCQDKTFYIKKGDTTVIALADGAGSARLSQHGAATITKFIGEEFIENFNLYFEQSNGAIVKQELGNKIITRLESLSVELDCKSEDLASTLLFVAVKNNDFIIGHVGDGVIGYLKNGDMKIASEPNNGEFVNSTVFTTSPNFINSFKLIKGEVEEIQGFVLMSDGSETSLYNKNEKQLSPMINKIMNLFIEISQDELEKMLLNAFQSMIKPKTLDDCSIVFMAYEKKH</sequence>
<accession>A0ACC8XHC4</accession>
<reference evidence="1" key="1">
    <citation type="submission" date="2016-08" db="EMBL/GenBank/DDBJ databases">
        <authorList>
            <person name="Ngugi D.K."/>
            <person name="Miyake S."/>
            <person name="Stingl U."/>
        </authorList>
    </citation>
    <scope>NUCLEOTIDE SEQUENCE</scope>
    <source>
        <strain evidence="1">SCG-D08WGA-EpuloA1</strain>
    </source>
</reference>
<dbReference type="EMBL" id="LJHD01000173">
    <property type="protein sequence ID" value="ONI42900.1"/>
    <property type="molecule type" value="Genomic_DNA"/>
</dbReference>
<gene>
    <name evidence="1" type="ORF">AN640_06980</name>
</gene>
<evidence type="ECO:0000313" key="2">
    <source>
        <dbReference type="Proteomes" id="UP000188637"/>
    </source>
</evidence>